<evidence type="ECO:0000313" key="3">
    <source>
        <dbReference type="Proteomes" id="UP000652219"/>
    </source>
</evidence>
<accession>A0A8H6MX76</accession>
<feature type="compositionally biased region" description="Basic and acidic residues" evidence="1">
    <location>
        <begin position="102"/>
        <end position="112"/>
    </location>
</feature>
<evidence type="ECO:0000256" key="1">
    <source>
        <dbReference type="SAM" id="MobiDB-lite"/>
    </source>
</evidence>
<reference evidence="2 3" key="1">
    <citation type="journal article" date="2020" name="Phytopathology">
        <title>Genome Sequence Resources of Colletotrichum truncatum, C. plurivorum, C. musicola, and C. sojae: Four Species Pathogenic to Soybean (Glycine max).</title>
        <authorList>
            <person name="Rogerio F."/>
            <person name="Boufleur T.R."/>
            <person name="Ciampi-Guillardi M."/>
            <person name="Sukno S.A."/>
            <person name="Thon M.R."/>
            <person name="Massola Junior N.S."/>
            <person name="Baroncelli R."/>
        </authorList>
    </citation>
    <scope>NUCLEOTIDE SEQUENCE [LARGE SCALE GENOMIC DNA]</scope>
    <source>
        <strain evidence="2 3">LFN0009</strain>
    </source>
</reference>
<dbReference type="Proteomes" id="UP000652219">
    <property type="component" value="Unassembled WGS sequence"/>
</dbReference>
<protein>
    <submittedName>
        <fullName evidence="2">Uncharacterized protein</fullName>
    </submittedName>
</protein>
<comment type="caution">
    <text evidence="2">The sequence shown here is derived from an EMBL/GenBank/DDBJ whole genome shotgun (WGS) entry which is preliminary data.</text>
</comment>
<evidence type="ECO:0000313" key="2">
    <source>
        <dbReference type="EMBL" id="KAF6811546.1"/>
    </source>
</evidence>
<gene>
    <name evidence="2" type="ORF">CSOJ01_05679</name>
</gene>
<dbReference type="EMBL" id="WIGN01000073">
    <property type="protein sequence ID" value="KAF6811546.1"/>
    <property type="molecule type" value="Genomic_DNA"/>
</dbReference>
<keyword evidence="3" id="KW-1185">Reference proteome</keyword>
<name>A0A8H6MX76_9PEZI</name>
<feature type="compositionally biased region" description="Polar residues" evidence="1">
    <location>
        <begin position="1"/>
        <end position="17"/>
    </location>
</feature>
<organism evidence="2 3">
    <name type="scientific">Colletotrichum sojae</name>
    <dbReference type="NCBI Taxonomy" id="2175907"/>
    <lineage>
        <taxon>Eukaryota</taxon>
        <taxon>Fungi</taxon>
        <taxon>Dikarya</taxon>
        <taxon>Ascomycota</taxon>
        <taxon>Pezizomycotina</taxon>
        <taxon>Sordariomycetes</taxon>
        <taxon>Hypocreomycetidae</taxon>
        <taxon>Glomerellales</taxon>
        <taxon>Glomerellaceae</taxon>
        <taxon>Colletotrichum</taxon>
        <taxon>Colletotrichum orchidearum species complex</taxon>
    </lineage>
</organism>
<feature type="compositionally biased region" description="Low complexity" evidence="1">
    <location>
        <begin position="59"/>
        <end position="81"/>
    </location>
</feature>
<feature type="compositionally biased region" description="Low complexity" evidence="1">
    <location>
        <begin position="368"/>
        <end position="380"/>
    </location>
</feature>
<feature type="region of interest" description="Disordered" evidence="1">
    <location>
        <begin position="1"/>
        <end position="124"/>
    </location>
</feature>
<feature type="region of interest" description="Disordered" evidence="1">
    <location>
        <begin position="311"/>
        <end position="433"/>
    </location>
</feature>
<feature type="compositionally biased region" description="Polar residues" evidence="1">
    <location>
        <begin position="353"/>
        <end position="367"/>
    </location>
</feature>
<dbReference type="AlphaFoldDB" id="A0A8H6MX76"/>
<proteinExistence type="predicted"/>
<sequence>MDEPQTYSQEEQATRNTQTRKRQIDSESDDEPLIRRARLARENLARLNKMGKPKKGSKTASTQHDTTDDSTTTKSISTTASGFATQARDNGMLDPFGSKTPTNHEARRERIARSRATASPTATEHRNYVKRIAGADNEMTMAYKAGTRLLKEFDDDGYKKIFNRAFTALPKDVGFNNGLSAPQPELVEGLEAEEFRPFQVGNHIPGAVLYKNNPRSVTLPHLAGEWKGPTEVQQKQQYRVHGKTLNFYSHHAARAEDETLEYHQHPEASYNLMKFDEYKDGRRHLRNTQDRAKELSYALRDQLKEHWKLQRGTLPSVAQGNPSPAPIPEPTNAYEETAQQEDEASYEVVGQPCQPTSAASTKPQKAPTSHSSRTSHSSSSDGRKRKAAPSQTSSQGSPGHASKYRNYWKKDPKTGGYYHKHSDGTISWLGTEE</sequence>